<sequence length="164" mass="18008">MNQRNRGARSRRDRDERPRSEFDQKTLQVRRVTRVTSGGKRFNISIVLAIGNHRGSVGIGTGKGLDTALALDKALKSAKKNLLLIPVTKTMSIPHRVESKYGSAEVLIMPAPRRGNIAGSAMRSIFNLAGLKDINSKILSGSKNKLNIARATIEALRKLKPVKK</sequence>
<proteinExistence type="inferred from homology"/>
<organism evidence="10 11">
    <name type="scientific">Candidatus Taylorbacteria bacterium RIFCSPHIGHO2_02_FULL_43_32b</name>
    <dbReference type="NCBI Taxonomy" id="1802306"/>
    <lineage>
        <taxon>Bacteria</taxon>
        <taxon>Candidatus Tayloriibacteriota</taxon>
    </lineage>
</organism>
<reference evidence="10 11" key="1">
    <citation type="journal article" date="2016" name="Nat. Commun.">
        <title>Thousands of microbial genomes shed light on interconnected biogeochemical processes in an aquifer system.</title>
        <authorList>
            <person name="Anantharaman K."/>
            <person name="Brown C.T."/>
            <person name="Hug L.A."/>
            <person name="Sharon I."/>
            <person name="Castelle C.J."/>
            <person name="Probst A.J."/>
            <person name="Thomas B.C."/>
            <person name="Singh A."/>
            <person name="Wilkins M.J."/>
            <person name="Karaoz U."/>
            <person name="Brodie E.L."/>
            <person name="Williams K.H."/>
            <person name="Hubbard S.S."/>
            <person name="Banfield J.F."/>
        </authorList>
    </citation>
    <scope>NUCLEOTIDE SEQUENCE [LARGE SCALE GENOMIC DNA]</scope>
</reference>
<dbReference type="GO" id="GO:0003723">
    <property type="term" value="F:RNA binding"/>
    <property type="evidence" value="ECO:0007669"/>
    <property type="project" value="InterPro"/>
</dbReference>
<dbReference type="AlphaFoldDB" id="A0A1G2MHE1"/>
<comment type="similarity">
    <text evidence="1 7">Belongs to the universal ribosomal protein uS5 family.</text>
</comment>
<dbReference type="GO" id="GO:0005737">
    <property type="term" value="C:cytoplasm"/>
    <property type="evidence" value="ECO:0007669"/>
    <property type="project" value="UniProtKB-ARBA"/>
</dbReference>
<protein>
    <recommendedName>
        <fullName evidence="4">Small ribosomal subunit protein uS5</fullName>
    </recommendedName>
    <alternativeName>
        <fullName evidence="5">30S ribosomal protein S5</fullName>
    </alternativeName>
</protein>
<dbReference type="EMBL" id="MHRK01000038">
    <property type="protein sequence ID" value="OHA23315.1"/>
    <property type="molecule type" value="Genomic_DNA"/>
</dbReference>
<keyword evidence="2 6" id="KW-0689">Ribosomal protein</keyword>
<dbReference type="FunFam" id="3.30.230.10:FF:000002">
    <property type="entry name" value="30S ribosomal protein S5"/>
    <property type="match status" value="1"/>
</dbReference>
<dbReference type="PANTHER" id="PTHR48277">
    <property type="entry name" value="MITOCHONDRIAL RIBOSOMAL PROTEIN S5"/>
    <property type="match status" value="1"/>
</dbReference>
<evidence type="ECO:0000256" key="8">
    <source>
        <dbReference type="SAM" id="MobiDB-lite"/>
    </source>
</evidence>
<name>A0A1G2MHE1_9BACT</name>
<evidence type="ECO:0000313" key="10">
    <source>
        <dbReference type="EMBL" id="OHA23315.1"/>
    </source>
</evidence>
<dbReference type="GO" id="GO:0005840">
    <property type="term" value="C:ribosome"/>
    <property type="evidence" value="ECO:0007669"/>
    <property type="project" value="UniProtKB-KW"/>
</dbReference>
<dbReference type="InterPro" id="IPR014721">
    <property type="entry name" value="Ribsml_uS5_D2-typ_fold_subgr"/>
</dbReference>
<accession>A0A1G2MHE1</accession>
<evidence type="ECO:0000256" key="3">
    <source>
        <dbReference type="ARBA" id="ARBA00023274"/>
    </source>
</evidence>
<dbReference type="GO" id="GO:0006412">
    <property type="term" value="P:translation"/>
    <property type="evidence" value="ECO:0007669"/>
    <property type="project" value="InterPro"/>
</dbReference>
<evidence type="ECO:0000256" key="1">
    <source>
        <dbReference type="ARBA" id="ARBA00008945"/>
    </source>
</evidence>
<feature type="compositionally biased region" description="Basic and acidic residues" evidence="8">
    <location>
        <begin position="10"/>
        <end position="23"/>
    </location>
</feature>
<evidence type="ECO:0000256" key="5">
    <source>
        <dbReference type="ARBA" id="ARBA00035519"/>
    </source>
</evidence>
<dbReference type="Pfam" id="PF03719">
    <property type="entry name" value="Ribosomal_S5_C"/>
    <property type="match status" value="1"/>
</dbReference>
<dbReference type="STRING" id="1802306.A3C72_04595"/>
<dbReference type="Gene3D" id="3.30.160.20">
    <property type="match status" value="1"/>
</dbReference>
<dbReference type="InterPro" id="IPR000851">
    <property type="entry name" value="Ribosomal_uS5"/>
</dbReference>
<dbReference type="Proteomes" id="UP000177130">
    <property type="component" value="Unassembled WGS sequence"/>
</dbReference>
<dbReference type="Pfam" id="PF00333">
    <property type="entry name" value="Ribosomal_S5"/>
    <property type="match status" value="1"/>
</dbReference>
<feature type="region of interest" description="Disordered" evidence="8">
    <location>
        <begin position="1"/>
        <end position="23"/>
    </location>
</feature>
<dbReference type="GO" id="GO:1990904">
    <property type="term" value="C:ribonucleoprotein complex"/>
    <property type="evidence" value="ECO:0007669"/>
    <property type="project" value="UniProtKB-UniRule"/>
</dbReference>
<evidence type="ECO:0000256" key="2">
    <source>
        <dbReference type="ARBA" id="ARBA00022980"/>
    </source>
</evidence>
<evidence type="ECO:0000259" key="9">
    <source>
        <dbReference type="PROSITE" id="PS50881"/>
    </source>
</evidence>
<dbReference type="GO" id="GO:0003735">
    <property type="term" value="F:structural constituent of ribosome"/>
    <property type="evidence" value="ECO:0007669"/>
    <property type="project" value="UniProtKB-UniRule"/>
</dbReference>
<evidence type="ECO:0000313" key="11">
    <source>
        <dbReference type="Proteomes" id="UP000177130"/>
    </source>
</evidence>
<evidence type="ECO:0000256" key="6">
    <source>
        <dbReference type="PROSITE-ProRule" id="PRU00268"/>
    </source>
</evidence>
<dbReference type="SUPFAM" id="SSF54211">
    <property type="entry name" value="Ribosomal protein S5 domain 2-like"/>
    <property type="match status" value="1"/>
</dbReference>
<dbReference type="Gene3D" id="3.30.230.10">
    <property type="match status" value="1"/>
</dbReference>
<keyword evidence="3 6" id="KW-0687">Ribonucleoprotein</keyword>
<dbReference type="InterPro" id="IPR013810">
    <property type="entry name" value="Ribosomal_uS5_N"/>
</dbReference>
<dbReference type="InterPro" id="IPR005324">
    <property type="entry name" value="Ribosomal_uS5_C"/>
</dbReference>
<feature type="domain" description="S5 DRBM" evidence="9">
    <location>
        <begin position="22"/>
        <end position="85"/>
    </location>
</feature>
<gene>
    <name evidence="10" type="ORF">A3C72_04595</name>
</gene>
<evidence type="ECO:0000256" key="4">
    <source>
        <dbReference type="ARBA" id="ARBA00035255"/>
    </source>
</evidence>
<comment type="caution">
    <text evidence="10">The sequence shown here is derived from an EMBL/GenBank/DDBJ whole genome shotgun (WGS) entry which is preliminary data.</text>
</comment>
<dbReference type="PROSITE" id="PS50881">
    <property type="entry name" value="S5_DSRBD"/>
    <property type="match status" value="1"/>
</dbReference>
<dbReference type="SUPFAM" id="SSF54768">
    <property type="entry name" value="dsRNA-binding domain-like"/>
    <property type="match status" value="1"/>
</dbReference>
<dbReference type="InterPro" id="IPR020568">
    <property type="entry name" value="Ribosomal_Su5_D2-typ_SF"/>
</dbReference>
<evidence type="ECO:0000256" key="7">
    <source>
        <dbReference type="RuleBase" id="RU003823"/>
    </source>
</evidence>
<dbReference type="PANTHER" id="PTHR48277:SF1">
    <property type="entry name" value="MITOCHONDRIAL RIBOSOMAL PROTEIN S5"/>
    <property type="match status" value="1"/>
</dbReference>